<accession>A0ABX4I1I4</accession>
<evidence type="ECO:0000313" key="1">
    <source>
        <dbReference type="EMBL" id="PCO06028.1"/>
    </source>
</evidence>
<protein>
    <submittedName>
        <fullName evidence="1">Uncharacterized protein</fullName>
    </submittedName>
</protein>
<dbReference type="EMBL" id="LRFG02000002">
    <property type="protein sequence ID" value="PCO06028.1"/>
    <property type="molecule type" value="Genomic_DNA"/>
</dbReference>
<name>A0ABX4I1I4_9GAMM</name>
<organism evidence="1 2">
    <name type="scientific">Microbulbifer flavimaris</name>
    <dbReference type="NCBI Taxonomy" id="1781068"/>
    <lineage>
        <taxon>Bacteria</taxon>
        <taxon>Pseudomonadati</taxon>
        <taxon>Pseudomonadota</taxon>
        <taxon>Gammaproteobacteria</taxon>
        <taxon>Cellvibrionales</taxon>
        <taxon>Microbulbiferaceae</taxon>
        <taxon>Microbulbifer</taxon>
    </lineage>
</organism>
<reference evidence="1" key="1">
    <citation type="submission" date="2017-08" db="EMBL/GenBank/DDBJ databases">
        <title>Microbulbifer marisrubri sp. nov., a halophilic alphaproteobacterium isolated from marine sediment of the Yellow Sea, China.</title>
        <authorList>
            <person name="Zhang G."/>
            <person name="Xiong Q."/>
        </authorList>
    </citation>
    <scope>NUCLEOTIDE SEQUENCE [LARGE SCALE GENOMIC DNA]</scope>
    <source>
        <strain evidence="1">WRN-8</strain>
    </source>
</reference>
<comment type="caution">
    <text evidence="1">The sequence shown here is derived from an EMBL/GenBank/DDBJ whole genome shotgun (WGS) entry which is preliminary data.</text>
</comment>
<sequence>MSRKFLGKEVLDWPEFSQLCLGKNKSFLKEISVGVWDWDHFERRFLATKNLPKLKVLNIFNARYSSWPFRVLTELERQQRPLKSLYVYIFQGYHNCGRLKFCLKESQVSGLAIPVFGKITARDFEITGSYFGIDTISTELVPEWNEP</sequence>
<gene>
    <name evidence="1" type="ORF">AWR36_008530</name>
</gene>
<dbReference type="Proteomes" id="UP000218427">
    <property type="component" value="Unassembled WGS sequence"/>
</dbReference>
<proteinExistence type="predicted"/>
<keyword evidence="2" id="KW-1185">Reference proteome</keyword>
<evidence type="ECO:0000313" key="2">
    <source>
        <dbReference type="Proteomes" id="UP000218427"/>
    </source>
</evidence>